<dbReference type="SUPFAM" id="SSF56300">
    <property type="entry name" value="Metallo-dependent phosphatases"/>
    <property type="match status" value="1"/>
</dbReference>
<evidence type="ECO:0000313" key="1">
    <source>
        <dbReference type="EMBL" id="VFU15978.1"/>
    </source>
</evidence>
<name>A0A485M1L1_9ZZZZ</name>
<accession>A0A485M1L1</accession>
<dbReference type="Gene3D" id="3.60.21.10">
    <property type="match status" value="1"/>
</dbReference>
<dbReference type="EMBL" id="CAADRM010000112">
    <property type="protein sequence ID" value="VFU15978.1"/>
    <property type="molecule type" value="Genomic_DNA"/>
</dbReference>
<proteinExistence type="predicted"/>
<dbReference type="AlphaFoldDB" id="A0A485M1L1"/>
<evidence type="ECO:0008006" key="2">
    <source>
        <dbReference type="Google" id="ProtNLM"/>
    </source>
</evidence>
<protein>
    <recommendedName>
        <fullName evidence="2">Calcineurin-like phosphoesterase domain-containing protein</fullName>
    </recommendedName>
</protein>
<reference evidence="1" key="1">
    <citation type="submission" date="2019-03" db="EMBL/GenBank/DDBJ databases">
        <authorList>
            <person name="Hao L."/>
        </authorList>
    </citation>
    <scope>NUCLEOTIDE SEQUENCE</scope>
</reference>
<organism evidence="1">
    <name type="scientific">anaerobic digester metagenome</name>
    <dbReference type="NCBI Taxonomy" id="1263854"/>
    <lineage>
        <taxon>unclassified sequences</taxon>
        <taxon>metagenomes</taxon>
        <taxon>ecological metagenomes</taxon>
    </lineage>
</organism>
<dbReference type="InterPro" id="IPR029052">
    <property type="entry name" value="Metallo-depent_PP-like"/>
</dbReference>
<gene>
    <name evidence="1" type="ORF">SCFA_480001</name>
</gene>
<sequence length="286" mass="32276">MRLLEATLPRDHDLYLLSDDHEGALAQHTAALDKVITEIAGNPLAYAAHLGDMCETLTVDHPYYDPRTLAKGSNGNPSIPAEQVKAQARRYRPIADKLIAVLYGNHEHRVRNTMDMLADFLERIGREEIYGGYACKVAVRDIGSNLMYKAYLHHGRSLAESRAGSERQKEANRAEQLKRALFPLAGDCAIMAMGHTHRLIVVKPIKRLYLTDDGESLKQHYITSIQNAEYIDPESRFYVNTGTFLRNQLLNNDTYSEMRAYPPNKIGYAKVIVRDGVIRDVIEVPI</sequence>